<comment type="subcellular location">
    <subcellularLocation>
        <location evidence="1 4">Bacterial flagellum basal body</location>
    </subcellularLocation>
</comment>
<comment type="caution">
    <text evidence="5">The sequence shown here is derived from an EMBL/GenBank/DDBJ whole genome shotgun (WGS) entry which is preliminary data.</text>
</comment>
<dbReference type="PANTHER" id="PTHR34653">
    <property type="match status" value="1"/>
</dbReference>
<dbReference type="AlphaFoldDB" id="A0A9X1N9V9"/>
<keyword evidence="3 4" id="KW-0975">Bacterial flagellum</keyword>
<dbReference type="InterPro" id="IPR001624">
    <property type="entry name" value="FliE"/>
</dbReference>
<reference evidence="5" key="1">
    <citation type="submission" date="2021-11" db="EMBL/GenBank/DDBJ databases">
        <title>Streptomyces corallinus and Kineosporia corallina sp. nov., two new coral-derived marine actinobacteria.</title>
        <authorList>
            <person name="Buangrab K."/>
            <person name="Sutthacheep M."/>
            <person name="Yeemin T."/>
            <person name="Harunari E."/>
            <person name="Igarashi Y."/>
            <person name="Sripreechasak P."/>
            <person name="Kanchanasin P."/>
            <person name="Tanasupawat S."/>
            <person name="Phongsopitanun W."/>
        </authorList>
    </citation>
    <scope>NUCLEOTIDE SEQUENCE</scope>
    <source>
        <strain evidence="5">JCM 31032</strain>
    </source>
</reference>
<evidence type="ECO:0000256" key="2">
    <source>
        <dbReference type="ARBA" id="ARBA00009272"/>
    </source>
</evidence>
<dbReference type="GO" id="GO:0005198">
    <property type="term" value="F:structural molecule activity"/>
    <property type="evidence" value="ECO:0007669"/>
    <property type="project" value="InterPro"/>
</dbReference>
<sequence length="129" mass="13495">MSISPIEAAGTADPAQMMSIDALYNQMVAGLGTGDTASIENVSIPGIDSDLATANRSDSFGNALSRGLQEVENLDTNAQNKAMSAATGELDDVHDYVIAAVEAQTAVELTTTVRNKALESFQQIMGMQL</sequence>
<dbReference type="GO" id="GO:0071973">
    <property type="term" value="P:bacterial-type flagellum-dependent cell motility"/>
    <property type="evidence" value="ECO:0007669"/>
    <property type="project" value="InterPro"/>
</dbReference>
<keyword evidence="5" id="KW-0282">Flagellum</keyword>
<dbReference type="RefSeq" id="WP_231438746.1">
    <property type="nucleotide sequence ID" value="NZ_JAJOMB010000001.1"/>
</dbReference>
<dbReference type="GO" id="GO:0003774">
    <property type="term" value="F:cytoskeletal motor activity"/>
    <property type="evidence" value="ECO:0007669"/>
    <property type="project" value="InterPro"/>
</dbReference>
<organism evidence="5 6">
    <name type="scientific">Kineosporia babensis</name>
    <dbReference type="NCBI Taxonomy" id="499548"/>
    <lineage>
        <taxon>Bacteria</taxon>
        <taxon>Bacillati</taxon>
        <taxon>Actinomycetota</taxon>
        <taxon>Actinomycetes</taxon>
        <taxon>Kineosporiales</taxon>
        <taxon>Kineosporiaceae</taxon>
        <taxon>Kineosporia</taxon>
    </lineage>
</organism>
<dbReference type="HAMAP" id="MF_00724">
    <property type="entry name" value="FliE"/>
    <property type="match status" value="1"/>
</dbReference>
<keyword evidence="5" id="KW-0969">Cilium</keyword>
<dbReference type="GO" id="GO:0009425">
    <property type="term" value="C:bacterial-type flagellum basal body"/>
    <property type="evidence" value="ECO:0007669"/>
    <property type="project" value="UniProtKB-SubCell"/>
</dbReference>
<protein>
    <recommendedName>
        <fullName evidence="4">Flagellar hook-basal body complex protein FliE</fullName>
    </recommendedName>
</protein>
<keyword evidence="5" id="KW-0966">Cell projection</keyword>
<dbReference type="EMBL" id="JAJOMB010000001">
    <property type="protein sequence ID" value="MCD5309829.1"/>
    <property type="molecule type" value="Genomic_DNA"/>
</dbReference>
<evidence type="ECO:0000256" key="1">
    <source>
        <dbReference type="ARBA" id="ARBA00004117"/>
    </source>
</evidence>
<evidence type="ECO:0000313" key="5">
    <source>
        <dbReference type="EMBL" id="MCD5309829.1"/>
    </source>
</evidence>
<dbReference type="Proteomes" id="UP001138997">
    <property type="component" value="Unassembled WGS sequence"/>
</dbReference>
<dbReference type="PRINTS" id="PR01006">
    <property type="entry name" value="FLGHOOKFLIE"/>
</dbReference>
<proteinExistence type="inferred from homology"/>
<evidence type="ECO:0000256" key="3">
    <source>
        <dbReference type="ARBA" id="ARBA00023143"/>
    </source>
</evidence>
<evidence type="ECO:0000313" key="6">
    <source>
        <dbReference type="Proteomes" id="UP001138997"/>
    </source>
</evidence>
<gene>
    <name evidence="4" type="primary">fliE</name>
    <name evidence="5" type="ORF">LR394_02905</name>
</gene>
<comment type="similarity">
    <text evidence="2 4">Belongs to the FliE family.</text>
</comment>
<keyword evidence="6" id="KW-1185">Reference proteome</keyword>
<name>A0A9X1N9V9_9ACTN</name>
<dbReference type="PANTHER" id="PTHR34653:SF1">
    <property type="entry name" value="FLAGELLAR HOOK-BASAL BODY COMPLEX PROTEIN FLIE"/>
    <property type="match status" value="1"/>
</dbReference>
<dbReference type="Pfam" id="PF02049">
    <property type="entry name" value="FliE"/>
    <property type="match status" value="1"/>
</dbReference>
<accession>A0A9X1N9V9</accession>
<evidence type="ECO:0000256" key="4">
    <source>
        <dbReference type="HAMAP-Rule" id="MF_00724"/>
    </source>
</evidence>